<protein>
    <recommendedName>
        <fullName evidence="3">HD/PDEase domain-containing protein</fullName>
    </recommendedName>
</protein>
<dbReference type="EMBL" id="MFZF01000036">
    <property type="protein sequence ID" value="OGK15046.1"/>
    <property type="molecule type" value="Genomic_DNA"/>
</dbReference>
<dbReference type="Gene3D" id="1.10.3210.10">
    <property type="entry name" value="Hypothetical protein af1432"/>
    <property type="match status" value="1"/>
</dbReference>
<evidence type="ECO:0000313" key="1">
    <source>
        <dbReference type="EMBL" id="OGK15046.1"/>
    </source>
</evidence>
<dbReference type="SUPFAM" id="SSF109604">
    <property type="entry name" value="HD-domain/PDEase-like"/>
    <property type="match status" value="1"/>
</dbReference>
<sequence length="266" mass="29881">MGHIEATLSTDDLLRSLGLEDDTDGKTYQIFRDFEQTVKETFNPSEIGGVISAMHIMAQAHIGQRRKDGSLYIFHPVEVARDVIALCAYPDKGAVIAALFHDVVEDQSEAYVRLTGRQLDQQRPTQAQALEAIGDDFGDDVAQLVTALTNPNFGQILASEGIDKDHPEFSRRMKELYAQHVASIIEDPRVCIIKFADFSRNCCAFPKLKNSEMKREIGAKYRPVVDIFRARINDKSKPLNTCQQSDMLLELGEIAELIDKYFANLE</sequence>
<dbReference type="PANTHER" id="PTHR21262:SF31">
    <property type="entry name" value="GTP PYROPHOSPHOKINASE"/>
    <property type="match status" value="1"/>
</dbReference>
<organism evidence="1 2">
    <name type="scientific">Candidatus Roizmanbacteria bacterium RIFCSPHIGHO2_01_FULL_39_12b</name>
    <dbReference type="NCBI Taxonomy" id="1802030"/>
    <lineage>
        <taxon>Bacteria</taxon>
        <taxon>Candidatus Roizmaniibacteriota</taxon>
    </lineage>
</organism>
<gene>
    <name evidence="1" type="ORF">A2690_02960</name>
</gene>
<comment type="caution">
    <text evidence="1">The sequence shown here is derived from an EMBL/GenBank/DDBJ whole genome shotgun (WGS) entry which is preliminary data.</text>
</comment>
<dbReference type="Proteomes" id="UP000178372">
    <property type="component" value="Unassembled WGS sequence"/>
</dbReference>
<dbReference type="Pfam" id="PF13328">
    <property type="entry name" value="HD_4"/>
    <property type="match status" value="1"/>
</dbReference>
<reference evidence="1 2" key="1">
    <citation type="journal article" date="2016" name="Nat. Commun.">
        <title>Thousands of microbial genomes shed light on interconnected biogeochemical processes in an aquifer system.</title>
        <authorList>
            <person name="Anantharaman K."/>
            <person name="Brown C.T."/>
            <person name="Hug L.A."/>
            <person name="Sharon I."/>
            <person name="Castelle C.J."/>
            <person name="Probst A.J."/>
            <person name="Thomas B.C."/>
            <person name="Singh A."/>
            <person name="Wilkins M.J."/>
            <person name="Karaoz U."/>
            <person name="Brodie E.L."/>
            <person name="Williams K.H."/>
            <person name="Hubbard S.S."/>
            <person name="Banfield J.F."/>
        </authorList>
    </citation>
    <scope>NUCLEOTIDE SEQUENCE [LARGE SCALE GENOMIC DNA]</scope>
</reference>
<proteinExistence type="predicted"/>
<evidence type="ECO:0000313" key="2">
    <source>
        <dbReference type="Proteomes" id="UP000178372"/>
    </source>
</evidence>
<dbReference type="PANTHER" id="PTHR21262">
    <property type="entry name" value="GUANOSINE-3',5'-BIS DIPHOSPHATE 3'-PYROPHOSPHOHYDROLASE"/>
    <property type="match status" value="1"/>
</dbReference>
<evidence type="ECO:0008006" key="3">
    <source>
        <dbReference type="Google" id="ProtNLM"/>
    </source>
</evidence>
<accession>A0A1F7G898</accession>
<name>A0A1F7G898_9BACT</name>
<dbReference type="AlphaFoldDB" id="A0A1F7G898"/>